<keyword evidence="3" id="KW-0274">FAD</keyword>
<dbReference type="InterPro" id="IPR002938">
    <property type="entry name" value="FAD-bd"/>
</dbReference>
<dbReference type="PANTHER" id="PTHR13789">
    <property type="entry name" value="MONOOXYGENASE"/>
    <property type="match status" value="1"/>
</dbReference>
<accession>A0A1L9RZ38</accession>
<evidence type="ECO:0000256" key="5">
    <source>
        <dbReference type="ARBA" id="ARBA00023033"/>
    </source>
</evidence>
<dbReference type="InterPro" id="IPR036188">
    <property type="entry name" value="FAD/NAD-bd_sf"/>
</dbReference>
<feature type="chain" id="PRO_5012454050" description="FAD-binding domain-containing protein" evidence="6">
    <location>
        <begin position="19"/>
        <end position="407"/>
    </location>
</feature>
<evidence type="ECO:0000256" key="1">
    <source>
        <dbReference type="ARBA" id="ARBA00007992"/>
    </source>
</evidence>
<protein>
    <recommendedName>
        <fullName evidence="7">FAD-binding domain-containing protein</fullName>
    </recommendedName>
</protein>
<dbReference type="Proteomes" id="UP000184383">
    <property type="component" value="Unassembled WGS sequence"/>
</dbReference>
<dbReference type="PRINTS" id="PR00420">
    <property type="entry name" value="RNGMNOXGNASE"/>
</dbReference>
<evidence type="ECO:0000256" key="3">
    <source>
        <dbReference type="ARBA" id="ARBA00022827"/>
    </source>
</evidence>
<feature type="signal peptide" evidence="6">
    <location>
        <begin position="1"/>
        <end position="18"/>
    </location>
</feature>
<evidence type="ECO:0000313" key="9">
    <source>
        <dbReference type="Proteomes" id="UP000184383"/>
    </source>
</evidence>
<evidence type="ECO:0000256" key="6">
    <source>
        <dbReference type="SAM" id="SignalP"/>
    </source>
</evidence>
<dbReference type="VEuPathDB" id="FungiDB:ASPWEDRAFT_166194"/>
<gene>
    <name evidence="8" type="ORF">ASPWEDRAFT_166194</name>
</gene>
<evidence type="ECO:0000256" key="2">
    <source>
        <dbReference type="ARBA" id="ARBA00022630"/>
    </source>
</evidence>
<keyword evidence="6" id="KW-0732">Signal</keyword>
<dbReference type="GO" id="GO:0071949">
    <property type="term" value="F:FAD binding"/>
    <property type="evidence" value="ECO:0007669"/>
    <property type="project" value="InterPro"/>
</dbReference>
<reference evidence="9" key="1">
    <citation type="journal article" date="2017" name="Genome Biol.">
        <title>Comparative genomics reveals high biological diversity and specific adaptations in the industrially and medically important fungal genus Aspergillus.</title>
        <authorList>
            <person name="de Vries R.P."/>
            <person name="Riley R."/>
            <person name="Wiebenga A."/>
            <person name="Aguilar-Osorio G."/>
            <person name="Amillis S."/>
            <person name="Uchima C.A."/>
            <person name="Anderluh G."/>
            <person name="Asadollahi M."/>
            <person name="Askin M."/>
            <person name="Barry K."/>
            <person name="Battaglia E."/>
            <person name="Bayram O."/>
            <person name="Benocci T."/>
            <person name="Braus-Stromeyer S.A."/>
            <person name="Caldana C."/>
            <person name="Canovas D."/>
            <person name="Cerqueira G.C."/>
            <person name="Chen F."/>
            <person name="Chen W."/>
            <person name="Choi C."/>
            <person name="Clum A."/>
            <person name="Dos Santos R.A."/>
            <person name="Damasio A.R."/>
            <person name="Diallinas G."/>
            <person name="Emri T."/>
            <person name="Fekete E."/>
            <person name="Flipphi M."/>
            <person name="Freyberg S."/>
            <person name="Gallo A."/>
            <person name="Gournas C."/>
            <person name="Habgood R."/>
            <person name="Hainaut M."/>
            <person name="Harispe M.L."/>
            <person name="Henrissat B."/>
            <person name="Hilden K.S."/>
            <person name="Hope R."/>
            <person name="Hossain A."/>
            <person name="Karabika E."/>
            <person name="Karaffa L."/>
            <person name="Karanyi Z."/>
            <person name="Krasevec N."/>
            <person name="Kuo A."/>
            <person name="Kusch H."/>
            <person name="LaButti K."/>
            <person name="Lagendijk E.L."/>
            <person name="Lapidus A."/>
            <person name="Levasseur A."/>
            <person name="Lindquist E."/>
            <person name="Lipzen A."/>
            <person name="Logrieco A.F."/>
            <person name="MacCabe A."/>
            <person name="Maekelae M.R."/>
            <person name="Malavazi I."/>
            <person name="Melin P."/>
            <person name="Meyer V."/>
            <person name="Mielnichuk N."/>
            <person name="Miskei M."/>
            <person name="Molnar A.P."/>
            <person name="Mule G."/>
            <person name="Ngan C.Y."/>
            <person name="Orejas M."/>
            <person name="Orosz E."/>
            <person name="Ouedraogo J.P."/>
            <person name="Overkamp K.M."/>
            <person name="Park H.-S."/>
            <person name="Perrone G."/>
            <person name="Piumi F."/>
            <person name="Punt P.J."/>
            <person name="Ram A.F."/>
            <person name="Ramon A."/>
            <person name="Rauscher S."/>
            <person name="Record E."/>
            <person name="Riano-Pachon D.M."/>
            <person name="Robert V."/>
            <person name="Roehrig J."/>
            <person name="Ruller R."/>
            <person name="Salamov A."/>
            <person name="Salih N.S."/>
            <person name="Samson R.A."/>
            <person name="Sandor E."/>
            <person name="Sanguinetti M."/>
            <person name="Schuetze T."/>
            <person name="Sepcic K."/>
            <person name="Shelest E."/>
            <person name="Sherlock G."/>
            <person name="Sophianopoulou V."/>
            <person name="Squina F.M."/>
            <person name="Sun H."/>
            <person name="Susca A."/>
            <person name="Todd R.B."/>
            <person name="Tsang A."/>
            <person name="Unkles S.E."/>
            <person name="van de Wiele N."/>
            <person name="van Rossen-Uffink D."/>
            <person name="Oliveira J.V."/>
            <person name="Vesth T.C."/>
            <person name="Visser J."/>
            <person name="Yu J.-H."/>
            <person name="Zhou M."/>
            <person name="Andersen M.R."/>
            <person name="Archer D.B."/>
            <person name="Baker S.E."/>
            <person name="Benoit I."/>
            <person name="Brakhage A.A."/>
            <person name="Braus G.H."/>
            <person name="Fischer R."/>
            <person name="Frisvad J.C."/>
            <person name="Goldman G.H."/>
            <person name="Houbraken J."/>
            <person name="Oakley B."/>
            <person name="Pocsi I."/>
            <person name="Scazzocchio C."/>
            <person name="Seiboth B."/>
            <person name="vanKuyk P.A."/>
            <person name="Wortman J."/>
            <person name="Dyer P.S."/>
            <person name="Grigoriev I.V."/>
        </authorList>
    </citation>
    <scope>NUCLEOTIDE SEQUENCE [LARGE SCALE GENOMIC DNA]</scope>
    <source>
        <strain evidence="9">DTO 134E9</strain>
    </source>
</reference>
<dbReference type="STRING" id="1073089.A0A1L9RZ38"/>
<feature type="domain" description="FAD-binding" evidence="7">
    <location>
        <begin position="4"/>
        <end position="361"/>
    </location>
</feature>
<proteinExistence type="inferred from homology"/>
<dbReference type="AlphaFoldDB" id="A0A1L9RZ38"/>
<evidence type="ECO:0000259" key="7">
    <source>
        <dbReference type="Pfam" id="PF01494"/>
    </source>
</evidence>
<dbReference type="RefSeq" id="XP_040693783.1">
    <property type="nucleotide sequence ID" value="XM_040829951.1"/>
</dbReference>
<dbReference type="Pfam" id="PF01494">
    <property type="entry name" value="FAD_binding_3"/>
    <property type="match status" value="1"/>
</dbReference>
<keyword evidence="2" id="KW-0285">Flavoprotein</keyword>
<keyword evidence="5" id="KW-0503">Monooxygenase</keyword>
<dbReference type="SUPFAM" id="SSF51905">
    <property type="entry name" value="FAD/NAD(P)-binding domain"/>
    <property type="match status" value="1"/>
</dbReference>
<evidence type="ECO:0000256" key="4">
    <source>
        <dbReference type="ARBA" id="ARBA00023002"/>
    </source>
</evidence>
<dbReference type="InterPro" id="IPR050493">
    <property type="entry name" value="FAD-dep_Monooxygenase_BioMet"/>
</dbReference>
<organism evidence="8 9">
    <name type="scientific">Aspergillus wentii DTO 134E9</name>
    <dbReference type="NCBI Taxonomy" id="1073089"/>
    <lineage>
        <taxon>Eukaryota</taxon>
        <taxon>Fungi</taxon>
        <taxon>Dikarya</taxon>
        <taxon>Ascomycota</taxon>
        <taxon>Pezizomycotina</taxon>
        <taxon>Eurotiomycetes</taxon>
        <taxon>Eurotiomycetidae</taxon>
        <taxon>Eurotiales</taxon>
        <taxon>Aspergillaceae</taxon>
        <taxon>Aspergillus</taxon>
        <taxon>Aspergillus subgen. Cremei</taxon>
    </lineage>
</organism>
<comment type="similarity">
    <text evidence="1">Belongs to the paxM FAD-dependent monooxygenase family.</text>
</comment>
<evidence type="ECO:0000313" key="8">
    <source>
        <dbReference type="EMBL" id="OJJ40107.1"/>
    </source>
</evidence>
<dbReference type="PANTHER" id="PTHR13789:SF309">
    <property type="entry name" value="PUTATIVE (AFU_ORTHOLOGUE AFUA_6G14510)-RELATED"/>
    <property type="match status" value="1"/>
</dbReference>
<dbReference type="GO" id="GO:0004497">
    <property type="term" value="F:monooxygenase activity"/>
    <property type="evidence" value="ECO:0007669"/>
    <property type="project" value="UniProtKB-KW"/>
</dbReference>
<keyword evidence="9" id="KW-1185">Reference proteome</keyword>
<dbReference type="GeneID" id="63745799"/>
<sequence>MSPPVLIVGCGIAGPVLAILLHKKGYQPIVFDKVPTLGDAGASLLLMPNGVKVLNLLGLAEELQQELPTLTGFWHGDASGNCLGESDVASTFGVKYGQPAVGVPRTKLNLRLKEMLLERGIKVCEGWELTNIEENDTGVKAFFSNGQSIEGSFLIGCDGIKATSRCVLLEKYGVHEGRPHFTGLTQTAGISATPASLGKRRHYACNWYGEGMHVIAYPVSATQTSWAITLPAAHEEPETWRLSSTQELEARRGMLQDRLDGFEPAVRDLIQTAERLMQFGLYDRAELAAEHWHSSRCVLVGDAAHPTSPHLGQGANQALEDCYHLSQLLPEVQDYEDKGLQDIFRAFAEKRQPRTSTLVKEARMIGEQRVVMETERCRQRDAKIAAIWSDAEAVAGNYDRLLKEPFP</sequence>
<dbReference type="OrthoDB" id="10029326at2759"/>
<keyword evidence="4" id="KW-0560">Oxidoreductase</keyword>
<dbReference type="EMBL" id="KV878209">
    <property type="protein sequence ID" value="OJJ40107.1"/>
    <property type="molecule type" value="Genomic_DNA"/>
</dbReference>
<dbReference type="Gene3D" id="3.50.50.60">
    <property type="entry name" value="FAD/NAD(P)-binding domain"/>
    <property type="match status" value="1"/>
</dbReference>
<name>A0A1L9RZ38_ASPWE</name>